<protein>
    <recommendedName>
        <fullName evidence="2">Nudix hydrolase domain-containing protein</fullName>
    </recommendedName>
</protein>
<name>A0AAV5A7L7_9AGAM</name>
<dbReference type="Pfam" id="PF00293">
    <property type="entry name" value="NUDIX"/>
    <property type="match status" value="1"/>
</dbReference>
<dbReference type="InterPro" id="IPR015797">
    <property type="entry name" value="NUDIX_hydrolase-like_dom_sf"/>
</dbReference>
<dbReference type="PANTHER" id="PTHR21340:SF0">
    <property type="entry name" value="BIS(5'-NUCLEOSYL)-TETRAPHOSPHATASE [ASYMMETRICAL]"/>
    <property type="match status" value="1"/>
</dbReference>
<organism evidence="3 4">
    <name type="scientific">Clathrus columnatus</name>
    <dbReference type="NCBI Taxonomy" id="1419009"/>
    <lineage>
        <taxon>Eukaryota</taxon>
        <taxon>Fungi</taxon>
        <taxon>Dikarya</taxon>
        <taxon>Basidiomycota</taxon>
        <taxon>Agaricomycotina</taxon>
        <taxon>Agaricomycetes</taxon>
        <taxon>Phallomycetidae</taxon>
        <taxon>Phallales</taxon>
        <taxon>Clathraceae</taxon>
        <taxon>Clathrus</taxon>
    </lineage>
</organism>
<sequence length="242" mass="27231">MAAAKFPTTLLFSPNFVITAGAVLFRRSTSSSSSSPPNVLEVCILYHETKGHWLLAKGRKDRGESVEDAAIRETFEETGYPCRLMSGLQMWTRAPPPGSQTKDSAALVSNAIEPFAVTMRTVGPTNVKFTWWYIAEWTGEPKQDGTQTLSESFTSEFVSVDTALKRLTFETDREVVEKAAKIVLESDHAKLSYVSLSSPSMILFLNLLCFKQKWKWNHVEELELVLFFFPDNLDFSFSLLPK</sequence>
<evidence type="ECO:0000259" key="2">
    <source>
        <dbReference type="PROSITE" id="PS51462"/>
    </source>
</evidence>
<dbReference type="Proteomes" id="UP001050691">
    <property type="component" value="Unassembled WGS sequence"/>
</dbReference>
<accession>A0AAV5A7L7</accession>
<dbReference type="GO" id="GO:0006167">
    <property type="term" value="P:AMP biosynthetic process"/>
    <property type="evidence" value="ECO:0007669"/>
    <property type="project" value="TreeGrafter"/>
</dbReference>
<dbReference type="SUPFAM" id="SSF55811">
    <property type="entry name" value="Nudix"/>
    <property type="match status" value="1"/>
</dbReference>
<keyword evidence="1" id="KW-0378">Hydrolase</keyword>
<gene>
    <name evidence="3" type="ORF">Clacol_004501</name>
</gene>
<dbReference type="PROSITE" id="PS51462">
    <property type="entry name" value="NUDIX"/>
    <property type="match status" value="1"/>
</dbReference>
<dbReference type="GO" id="GO:0006754">
    <property type="term" value="P:ATP biosynthetic process"/>
    <property type="evidence" value="ECO:0007669"/>
    <property type="project" value="TreeGrafter"/>
</dbReference>
<comment type="caution">
    <text evidence="3">The sequence shown here is derived from an EMBL/GenBank/DDBJ whole genome shotgun (WGS) entry which is preliminary data.</text>
</comment>
<dbReference type="Gene3D" id="3.90.79.10">
    <property type="entry name" value="Nucleoside Triphosphate Pyrophosphohydrolase"/>
    <property type="match status" value="1"/>
</dbReference>
<reference evidence="3" key="1">
    <citation type="submission" date="2021-10" db="EMBL/GenBank/DDBJ databases">
        <title>De novo Genome Assembly of Clathrus columnatus (Basidiomycota, Fungi) Using Illumina and Nanopore Sequence Data.</title>
        <authorList>
            <person name="Ogiso-Tanaka E."/>
            <person name="Itagaki H."/>
            <person name="Hosoya T."/>
            <person name="Hosaka K."/>
        </authorList>
    </citation>
    <scope>NUCLEOTIDE SEQUENCE</scope>
    <source>
        <strain evidence="3">MO-923</strain>
    </source>
</reference>
<evidence type="ECO:0000256" key="1">
    <source>
        <dbReference type="ARBA" id="ARBA00022801"/>
    </source>
</evidence>
<keyword evidence="4" id="KW-1185">Reference proteome</keyword>
<dbReference type="AlphaFoldDB" id="A0AAV5A7L7"/>
<dbReference type="PANTHER" id="PTHR21340">
    <property type="entry name" value="DIADENOSINE 5,5-P1,P4-TETRAPHOSPHATE PYROPHOSPHOHYDROLASE MUTT"/>
    <property type="match status" value="1"/>
</dbReference>
<evidence type="ECO:0000313" key="4">
    <source>
        <dbReference type="Proteomes" id="UP001050691"/>
    </source>
</evidence>
<evidence type="ECO:0000313" key="3">
    <source>
        <dbReference type="EMBL" id="GJJ10275.1"/>
    </source>
</evidence>
<dbReference type="InterPro" id="IPR020084">
    <property type="entry name" value="NUDIX_hydrolase_CS"/>
</dbReference>
<dbReference type="InterPro" id="IPR000086">
    <property type="entry name" value="NUDIX_hydrolase_dom"/>
</dbReference>
<feature type="domain" description="Nudix hydrolase" evidence="2">
    <location>
        <begin position="15"/>
        <end position="181"/>
    </location>
</feature>
<proteinExistence type="predicted"/>
<dbReference type="EMBL" id="BPWL01000005">
    <property type="protein sequence ID" value="GJJ10275.1"/>
    <property type="molecule type" value="Genomic_DNA"/>
</dbReference>
<dbReference type="InterPro" id="IPR051325">
    <property type="entry name" value="Nudix_hydrolase_domain"/>
</dbReference>
<dbReference type="PROSITE" id="PS00893">
    <property type="entry name" value="NUDIX_BOX"/>
    <property type="match status" value="1"/>
</dbReference>
<dbReference type="GO" id="GO:0004081">
    <property type="term" value="F:bis(5'-nucleosyl)-tetraphosphatase (asymmetrical) activity"/>
    <property type="evidence" value="ECO:0007669"/>
    <property type="project" value="TreeGrafter"/>
</dbReference>